<dbReference type="AlphaFoldDB" id="A0A8R7K149"/>
<proteinExistence type="predicted"/>
<name>A0A8R7K149_TRIUA</name>
<keyword evidence="3" id="KW-1185">Reference proteome</keyword>
<reference evidence="2" key="3">
    <citation type="submission" date="2022-06" db="UniProtKB">
        <authorList>
            <consortium name="EnsemblPlants"/>
        </authorList>
    </citation>
    <scope>IDENTIFICATION</scope>
</reference>
<organism evidence="2 3">
    <name type="scientific">Triticum urartu</name>
    <name type="common">Red wild einkorn</name>
    <name type="synonym">Crithodium urartu</name>
    <dbReference type="NCBI Taxonomy" id="4572"/>
    <lineage>
        <taxon>Eukaryota</taxon>
        <taxon>Viridiplantae</taxon>
        <taxon>Streptophyta</taxon>
        <taxon>Embryophyta</taxon>
        <taxon>Tracheophyta</taxon>
        <taxon>Spermatophyta</taxon>
        <taxon>Magnoliopsida</taxon>
        <taxon>Liliopsida</taxon>
        <taxon>Poales</taxon>
        <taxon>Poaceae</taxon>
        <taxon>BOP clade</taxon>
        <taxon>Pooideae</taxon>
        <taxon>Triticodae</taxon>
        <taxon>Triticeae</taxon>
        <taxon>Triticinae</taxon>
        <taxon>Triticum</taxon>
    </lineage>
</organism>
<evidence type="ECO:0000313" key="3">
    <source>
        <dbReference type="Proteomes" id="UP000015106"/>
    </source>
</evidence>
<evidence type="ECO:0000256" key="1">
    <source>
        <dbReference type="SAM" id="MobiDB-lite"/>
    </source>
</evidence>
<dbReference type="Proteomes" id="UP000015106">
    <property type="component" value="Chromosome 1"/>
</dbReference>
<feature type="region of interest" description="Disordered" evidence="1">
    <location>
        <begin position="69"/>
        <end position="97"/>
    </location>
</feature>
<feature type="compositionally biased region" description="Polar residues" evidence="1">
    <location>
        <begin position="88"/>
        <end position="97"/>
    </location>
</feature>
<evidence type="ECO:0000313" key="2">
    <source>
        <dbReference type="EnsemblPlants" id="TuG1812G0100002948.01.T01"/>
    </source>
</evidence>
<protein>
    <submittedName>
        <fullName evidence="2">Uncharacterized protein</fullName>
    </submittedName>
</protein>
<accession>A0A8R7K149</accession>
<reference evidence="3" key="1">
    <citation type="journal article" date="2013" name="Nature">
        <title>Draft genome of the wheat A-genome progenitor Triticum urartu.</title>
        <authorList>
            <person name="Ling H.Q."/>
            <person name="Zhao S."/>
            <person name="Liu D."/>
            <person name="Wang J."/>
            <person name="Sun H."/>
            <person name="Zhang C."/>
            <person name="Fan H."/>
            <person name="Li D."/>
            <person name="Dong L."/>
            <person name="Tao Y."/>
            <person name="Gao C."/>
            <person name="Wu H."/>
            <person name="Li Y."/>
            <person name="Cui Y."/>
            <person name="Guo X."/>
            <person name="Zheng S."/>
            <person name="Wang B."/>
            <person name="Yu K."/>
            <person name="Liang Q."/>
            <person name="Yang W."/>
            <person name="Lou X."/>
            <person name="Chen J."/>
            <person name="Feng M."/>
            <person name="Jian J."/>
            <person name="Zhang X."/>
            <person name="Luo G."/>
            <person name="Jiang Y."/>
            <person name="Liu J."/>
            <person name="Wang Z."/>
            <person name="Sha Y."/>
            <person name="Zhang B."/>
            <person name="Wu H."/>
            <person name="Tang D."/>
            <person name="Shen Q."/>
            <person name="Xue P."/>
            <person name="Zou S."/>
            <person name="Wang X."/>
            <person name="Liu X."/>
            <person name="Wang F."/>
            <person name="Yang Y."/>
            <person name="An X."/>
            <person name="Dong Z."/>
            <person name="Zhang K."/>
            <person name="Zhang X."/>
            <person name="Luo M.C."/>
            <person name="Dvorak J."/>
            <person name="Tong Y."/>
            <person name="Wang J."/>
            <person name="Yang H."/>
            <person name="Li Z."/>
            <person name="Wang D."/>
            <person name="Zhang A."/>
            <person name="Wang J."/>
        </authorList>
    </citation>
    <scope>NUCLEOTIDE SEQUENCE</scope>
    <source>
        <strain evidence="3">cv. G1812</strain>
    </source>
</reference>
<feature type="compositionally biased region" description="Polar residues" evidence="1">
    <location>
        <begin position="17"/>
        <end position="30"/>
    </location>
</feature>
<dbReference type="EnsemblPlants" id="TuG1812G0100002948.01.T01">
    <property type="protein sequence ID" value="TuG1812G0100002948.01.T01"/>
    <property type="gene ID" value="TuG1812G0100002948.01"/>
</dbReference>
<feature type="region of interest" description="Disordered" evidence="1">
    <location>
        <begin position="17"/>
        <end position="49"/>
    </location>
</feature>
<reference evidence="2" key="2">
    <citation type="submission" date="2018-03" db="EMBL/GenBank/DDBJ databases">
        <title>The Triticum urartu genome reveals the dynamic nature of wheat genome evolution.</title>
        <authorList>
            <person name="Ling H."/>
            <person name="Ma B."/>
            <person name="Shi X."/>
            <person name="Liu H."/>
            <person name="Dong L."/>
            <person name="Sun H."/>
            <person name="Cao Y."/>
            <person name="Gao Q."/>
            <person name="Zheng S."/>
            <person name="Li Y."/>
            <person name="Yu Y."/>
            <person name="Du H."/>
            <person name="Qi M."/>
            <person name="Li Y."/>
            <person name="Yu H."/>
            <person name="Cui Y."/>
            <person name="Wang N."/>
            <person name="Chen C."/>
            <person name="Wu H."/>
            <person name="Zhao Y."/>
            <person name="Zhang J."/>
            <person name="Li Y."/>
            <person name="Zhou W."/>
            <person name="Zhang B."/>
            <person name="Hu W."/>
            <person name="Eijk M."/>
            <person name="Tang J."/>
            <person name="Witsenboer H."/>
            <person name="Zhao S."/>
            <person name="Li Z."/>
            <person name="Zhang A."/>
            <person name="Wang D."/>
            <person name="Liang C."/>
        </authorList>
    </citation>
    <scope>NUCLEOTIDE SEQUENCE [LARGE SCALE GENOMIC DNA]</scope>
    <source>
        <strain evidence="2">cv. G1812</strain>
    </source>
</reference>
<dbReference type="Gramene" id="TuG1812G0100002948.01.T01">
    <property type="protein sequence ID" value="TuG1812G0100002948.01.T01"/>
    <property type="gene ID" value="TuG1812G0100002948.01"/>
</dbReference>
<sequence length="97" mass="10898">MTWGSRRALHLQWVWPSPSTKHATSTSTTRELPGVQDPPQAPQGSVSLHPQPKALADVKNIHVRLHRQKAKTMRSQTNHQGIFETSRRLVTSTTSKI</sequence>